<evidence type="ECO:0000256" key="2">
    <source>
        <dbReference type="ARBA" id="ARBA00022490"/>
    </source>
</evidence>
<dbReference type="AlphaFoldDB" id="F4NRF2"/>
<dbReference type="PANTHER" id="PTHR12442:SF5">
    <property type="entry name" value="DYNEIN AXONEMAL INTERMEDIATE CHAIN 3"/>
    <property type="match status" value="1"/>
</dbReference>
<feature type="region of interest" description="Disordered" evidence="5">
    <location>
        <begin position="926"/>
        <end position="948"/>
    </location>
</feature>
<feature type="compositionally biased region" description="Polar residues" evidence="5">
    <location>
        <begin position="78"/>
        <end position="94"/>
    </location>
</feature>
<name>F4NRF2_BATDJ</name>
<dbReference type="SMART" id="SM00320">
    <property type="entry name" value="WD40"/>
    <property type="match status" value="5"/>
</dbReference>
<dbReference type="InterPro" id="IPR050687">
    <property type="entry name" value="Dynein_IC"/>
</dbReference>
<dbReference type="Gene3D" id="2.130.10.10">
    <property type="entry name" value="YVTN repeat-like/Quinoprotein amine dehydrogenase"/>
    <property type="match status" value="2"/>
</dbReference>
<evidence type="ECO:0000256" key="3">
    <source>
        <dbReference type="ARBA" id="ARBA00022574"/>
    </source>
</evidence>
<dbReference type="Proteomes" id="UP000007241">
    <property type="component" value="Unassembled WGS sequence"/>
</dbReference>
<dbReference type="GO" id="GO:0045503">
    <property type="term" value="F:dynein light chain binding"/>
    <property type="evidence" value="ECO:0000318"/>
    <property type="project" value="GO_Central"/>
</dbReference>
<dbReference type="GO" id="GO:0060294">
    <property type="term" value="P:cilium movement involved in cell motility"/>
    <property type="evidence" value="ECO:0000318"/>
    <property type="project" value="GO_Central"/>
</dbReference>
<dbReference type="STRING" id="684364.F4NRF2"/>
<accession>F4NRF2</accession>
<dbReference type="InterPro" id="IPR015943">
    <property type="entry name" value="WD40/YVTN_repeat-like_dom_sf"/>
</dbReference>
<sequence length="975" mass="108914">MNGVNSAESKQDVSSKKAGLASRAASKATLAQSRTSLKNATQKRNSSKANVASTTQLKHDSRTGSKALFTVQVEPSDATPQQQPQESSAKQSRAVSHVNIMGSSGGLLDMPSSINGKSRKQSSINIAVSSSLAQTLASNNSASVVSANSVYNSDTLIEGTMPLFLTGTTQDIFKIKIGENVNINTMFKVIPKSDLISDIQTRLAISDFYPAKQIINQFPHEELLVHYDPEFKYGQNFFICTTIEAMNAILNPIVNVDMPDNFEAQNIIETVREWKSLGSDKEIEMERVFNTRELVLVKVSRKQSEYKNLCKFGDRDAHDGFLECRPYRDANYDLTRAEMQVAVQAVPDLVSKHIQTTWFRSVNFACQYEPVVMENDHRERILQSVEMDNFLRNVAVRFEHALQQNSIVNIFENNYSCLGEEDMTLDQGIHTVLQEYQSFTDLVNSKDRCISCIDWHPQQKGVLAISCTQRMSYEEKIERGSSVKSKQSLIIIWSFHDPIHPQLILEAPEDVHAFRFNPVDPNIVVAGCTSGQIVLWDVSEYQDKLKSTRKAENDSIGISDEGKDKHVETPVVKYSVVSSIEASHRACVTDIHWLSTHFELSSNGEMVEHGEYGHKQIVTSSLDGTIAFWDLRYKKDWKSLDLAWRPFLRVSLSSLDSTFDYSLTRVSICTTVVDKPKSGDVSSHDTPPSAGKEKEKAASQKLWTSKFYCVTEEGDVIYSDWIAEKATEEKVSRVEFAFSSHFGPASDLQRSPFCPDILLSVGGWSFSLWKEKLTLGPILASAPASTYLISGCWSPTRPGVFYIGRADGVLEVWDLLDTSHAPSMIQTVTSTAISYMQIYQYGGRSGNGQQYLAVGDDAGTLHILEISKNLQRPSKNEKSVTVAFFEKEARRVLYTHGRKQIRIKERASFESNALLTKNIAAAVQPKQESWNAPAAEPGTAVLDDEDEKAEKEYLKLEHDFLEAEGLLPSSFEEVS</sequence>
<gene>
    <name evidence="6" type="ORF">BATDEDRAFT_21927</name>
</gene>
<evidence type="ECO:0008006" key="8">
    <source>
        <dbReference type="Google" id="ProtNLM"/>
    </source>
</evidence>
<dbReference type="EMBL" id="GL882879">
    <property type="protein sequence ID" value="EGF83329.1"/>
    <property type="molecule type" value="Genomic_DNA"/>
</dbReference>
<evidence type="ECO:0000256" key="5">
    <source>
        <dbReference type="SAM" id="MobiDB-lite"/>
    </source>
</evidence>
<feature type="region of interest" description="Disordered" evidence="5">
    <location>
        <begin position="676"/>
        <end position="695"/>
    </location>
</feature>
<keyword evidence="3" id="KW-0853">WD repeat</keyword>
<protein>
    <recommendedName>
        <fullName evidence="8">WD repeat-containing protein 63</fullName>
    </recommendedName>
</protein>
<evidence type="ECO:0000256" key="4">
    <source>
        <dbReference type="ARBA" id="ARBA00022737"/>
    </source>
</evidence>
<proteinExistence type="predicted"/>
<keyword evidence="7" id="KW-1185">Reference proteome</keyword>
<keyword evidence="2" id="KW-0963">Cytoplasm</keyword>
<evidence type="ECO:0000313" key="7">
    <source>
        <dbReference type="Proteomes" id="UP000007241"/>
    </source>
</evidence>
<dbReference type="OrthoDB" id="366230at2759"/>
<dbReference type="HOGENOM" id="CLU_009390_1_0_1"/>
<evidence type="ECO:0000256" key="1">
    <source>
        <dbReference type="ARBA" id="ARBA00004496"/>
    </source>
</evidence>
<feature type="region of interest" description="Disordered" evidence="5">
    <location>
        <begin position="1"/>
        <end position="94"/>
    </location>
</feature>
<reference evidence="6 7" key="1">
    <citation type="submission" date="2009-12" db="EMBL/GenBank/DDBJ databases">
        <title>The draft genome of Batrachochytrium dendrobatidis.</title>
        <authorList>
            <consortium name="US DOE Joint Genome Institute (JGI-PGF)"/>
            <person name="Kuo A."/>
            <person name="Salamov A."/>
            <person name="Schmutz J."/>
            <person name="Lucas S."/>
            <person name="Pitluck S."/>
            <person name="Rosenblum E."/>
            <person name="Stajich J."/>
            <person name="Eisen M."/>
            <person name="Grigoriev I.V."/>
        </authorList>
    </citation>
    <scope>NUCLEOTIDE SEQUENCE [LARGE SCALE GENOMIC DNA]</scope>
    <source>
        <strain evidence="7">JAM81 / FGSC 10211</strain>
    </source>
</reference>
<comment type="subcellular location">
    <subcellularLocation>
        <location evidence="1">Cytoplasm</location>
    </subcellularLocation>
</comment>
<evidence type="ECO:0000313" key="6">
    <source>
        <dbReference type="EMBL" id="EGF83329.1"/>
    </source>
</evidence>
<dbReference type="GO" id="GO:0045504">
    <property type="term" value="F:dynein heavy chain binding"/>
    <property type="evidence" value="ECO:0000318"/>
    <property type="project" value="GO_Central"/>
</dbReference>
<dbReference type="InterPro" id="IPR001680">
    <property type="entry name" value="WD40_rpt"/>
</dbReference>
<dbReference type="InterPro" id="IPR036322">
    <property type="entry name" value="WD40_repeat_dom_sf"/>
</dbReference>
<dbReference type="GeneID" id="18237789"/>
<feature type="compositionally biased region" description="Polar residues" evidence="5">
    <location>
        <begin position="29"/>
        <end position="56"/>
    </location>
</feature>
<dbReference type="GO" id="GO:0036156">
    <property type="term" value="C:inner dynein arm"/>
    <property type="evidence" value="ECO:0000318"/>
    <property type="project" value="GO_Central"/>
</dbReference>
<keyword evidence="4" id="KW-0677">Repeat</keyword>
<organism evidence="6 7">
    <name type="scientific">Batrachochytrium dendrobatidis (strain JAM81 / FGSC 10211)</name>
    <name type="common">Frog chytrid fungus</name>
    <dbReference type="NCBI Taxonomy" id="684364"/>
    <lineage>
        <taxon>Eukaryota</taxon>
        <taxon>Fungi</taxon>
        <taxon>Fungi incertae sedis</taxon>
        <taxon>Chytridiomycota</taxon>
        <taxon>Chytridiomycota incertae sedis</taxon>
        <taxon>Chytridiomycetes</taxon>
        <taxon>Rhizophydiales</taxon>
        <taxon>Rhizophydiales incertae sedis</taxon>
        <taxon>Batrachochytrium</taxon>
    </lineage>
</organism>
<dbReference type="RefSeq" id="XP_006675419.1">
    <property type="nucleotide sequence ID" value="XM_006675356.1"/>
</dbReference>
<dbReference type="SUPFAM" id="SSF50978">
    <property type="entry name" value="WD40 repeat-like"/>
    <property type="match status" value="1"/>
</dbReference>
<dbReference type="InParanoid" id="F4NRF2"/>
<dbReference type="GO" id="GO:0036159">
    <property type="term" value="P:inner dynein arm assembly"/>
    <property type="evidence" value="ECO:0000318"/>
    <property type="project" value="GO_Central"/>
</dbReference>
<dbReference type="PANTHER" id="PTHR12442">
    <property type="entry name" value="DYNEIN INTERMEDIATE CHAIN"/>
    <property type="match status" value="1"/>
</dbReference>
<dbReference type="OMA" id="WRKRPCD"/>